<protein>
    <recommendedName>
        <fullName evidence="1">Glycosyl transferase family 1 domain-containing protein</fullName>
    </recommendedName>
</protein>
<evidence type="ECO:0000259" key="1">
    <source>
        <dbReference type="Pfam" id="PF00534"/>
    </source>
</evidence>
<dbReference type="EMBL" id="MHCD01000048">
    <property type="protein sequence ID" value="OGY12773.1"/>
    <property type="molecule type" value="Genomic_DNA"/>
</dbReference>
<dbReference type="Pfam" id="PF00534">
    <property type="entry name" value="Glycos_transf_1"/>
    <property type="match status" value="1"/>
</dbReference>
<dbReference type="InterPro" id="IPR038013">
    <property type="entry name" value="ALG11"/>
</dbReference>
<feature type="domain" description="Glycosyl transferase family 1" evidence="1">
    <location>
        <begin position="147"/>
        <end position="324"/>
    </location>
</feature>
<dbReference type="GO" id="GO:0016020">
    <property type="term" value="C:membrane"/>
    <property type="evidence" value="ECO:0007669"/>
    <property type="project" value="TreeGrafter"/>
</dbReference>
<evidence type="ECO:0000313" key="2">
    <source>
        <dbReference type="EMBL" id="OGY12773.1"/>
    </source>
</evidence>
<evidence type="ECO:0000313" key="3">
    <source>
        <dbReference type="Proteomes" id="UP000177685"/>
    </source>
</evidence>
<dbReference type="PANTHER" id="PTHR45919:SF1">
    <property type="entry name" value="GDP-MAN:MAN(3)GLCNAC(2)-PP-DOL ALPHA-1,2-MANNOSYLTRANSFERASE"/>
    <property type="match status" value="1"/>
</dbReference>
<dbReference type="GO" id="GO:0004377">
    <property type="term" value="F:GDP-Man:Man(3)GlcNAc(2)-PP-Dol alpha-1,2-mannosyltransferase activity"/>
    <property type="evidence" value="ECO:0007669"/>
    <property type="project" value="InterPro"/>
</dbReference>
<name>A0A1G1VBG4_9BACT</name>
<dbReference type="PANTHER" id="PTHR45919">
    <property type="entry name" value="GDP-MAN:MAN(3)GLCNAC(2)-PP-DOL ALPHA-1,2-MANNOSYLTRANSFERASE"/>
    <property type="match status" value="1"/>
</dbReference>
<dbReference type="Proteomes" id="UP000177685">
    <property type="component" value="Unassembled WGS sequence"/>
</dbReference>
<proteinExistence type="predicted"/>
<dbReference type="CDD" id="cd03801">
    <property type="entry name" value="GT4_PimA-like"/>
    <property type="match status" value="1"/>
</dbReference>
<dbReference type="SUPFAM" id="SSF53756">
    <property type="entry name" value="UDP-Glycosyltransferase/glycogen phosphorylase"/>
    <property type="match status" value="1"/>
</dbReference>
<dbReference type="Gene3D" id="3.40.50.2000">
    <property type="entry name" value="Glycogen Phosphorylase B"/>
    <property type="match status" value="1"/>
</dbReference>
<reference evidence="2 3" key="1">
    <citation type="journal article" date="2016" name="Nat. Commun.">
        <title>Thousands of microbial genomes shed light on interconnected biogeochemical processes in an aquifer system.</title>
        <authorList>
            <person name="Anantharaman K."/>
            <person name="Brown C.T."/>
            <person name="Hug L.A."/>
            <person name="Sharon I."/>
            <person name="Castelle C.J."/>
            <person name="Probst A.J."/>
            <person name="Thomas B.C."/>
            <person name="Singh A."/>
            <person name="Wilkins M.J."/>
            <person name="Karaoz U."/>
            <person name="Brodie E.L."/>
            <person name="Williams K.H."/>
            <person name="Hubbard S.S."/>
            <person name="Banfield J.F."/>
        </authorList>
    </citation>
    <scope>NUCLEOTIDE SEQUENCE [LARGE SCALE GENOMIC DNA]</scope>
</reference>
<organism evidence="2 3">
    <name type="scientific">Candidatus Blackburnbacteria bacterium RIFCSPLOWO2_01_FULL_41_27</name>
    <dbReference type="NCBI Taxonomy" id="1797520"/>
    <lineage>
        <taxon>Bacteria</taxon>
        <taxon>Candidatus Blackburniibacteriota</taxon>
    </lineage>
</organism>
<dbReference type="GO" id="GO:0006487">
    <property type="term" value="P:protein N-linked glycosylation"/>
    <property type="evidence" value="ECO:0007669"/>
    <property type="project" value="TreeGrafter"/>
</dbReference>
<sequence length="343" mass="38851">MRAAVYDPYLDTGGGGERYILTFACALIKNGWKVDLQWKDKKTLPWLEERLGMDLSGINIVDNISRGAGYDLIFWISDGSIPLLFAKKNILHFQTPFKDVGGKSIFNKLKLLRVNNIICNSQYTKSFIDKEYSVNSAVLYPPVSLSKNTTKVEKEKIIIYVGRYSRLQQAKGQEVLIEVFKDLCKKGLKNWRLVLIGGSNVGAGDIVSNLKKTAQGYPIDVLENLPYKEVIKFYEKASLYWSASGYGIDEQSEPARVEHFGITVVEAMTHGAVPVVVKKGGHGEIIVDGQDGLLWENTEELITKTQELIIDERRLKQIANKAREKAKKFSEEEFEKNLFRYIK</sequence>
<accession>A0A1G1VBG4</accession>
<dbReference type="AlphaFoldDB" id="A0A1G1VBG4"/>
<comment type="caution">
    <text evidence="2">The sequence shown here is derived from an EMBL/GenBank/DDBJ whole genome shotgun (WGS) entry which is preliminary data.</text>
</comment>
<gene>
    <name evidence="2" type="ORF">A3A58_00150</name>
</gene>
<dbReference type="InterPro" id="IPR001296">
    <property type="entry name" value="Glyco_trans_1"/>
</dbReference>